<name>A0A0B7N4P1_9FUNG</name>
<dbReference type="STRING" id="35722.A0A0B7N4P1"/>
<dbReference type="EMBL" id="LN727609">
    <property type="protein sequence ID" value="CEP12362.1"/>
    <property type="molecule type" value="Genomic_DNA"/>
</dbReference>
<proteinExistence type="predicted"/>
<reference evidence="1 2" key="1">
    <citation type="submission" date="2014-09" db="EMBL/GenBank/DDBJ databases">
        <authorList>
            <person name="Ellenberger Sabrina"/>
        </authorList>
    </citation>
    <scope>NUCLEOTIDE SEQUENCE [LARGE SCALE GENOMIC DNA]</scope>
    <source>
        <strain evidence="1 2">CBS 412.66</strain>
    </source>
</reference>
<sequence>MSVLENDICRMGRGNSDTMTNCFLDILPKQFIHVMAGFVNDSVYHLSALPRSFNLEERNFQRKVKAHILADVEPESALMVNFAPETSSSREFHLGIALVDGKCHFGKPTFTAFHHVEQRRRRHGCLHANLNVSSSTSNISSSIPSSSSTNLFSCTSANPTSSATLRSTDVNGIPIYKMSRNIKIVKQLYEKWTLDLNGDWPVQQLEEERHVVGAVNDLVADLHLSVEDAIEKLQVAMTKRELALGGLGTFDILET</sequence>
<accession>A0A0B7N4P1</accession>
<protein>
    <submittedName>
        <fullName evidence="1">Uncharacterized protein</fullName>
    </submittedName>
</protein>
<evidence type="ECO:0000313" key="1">
    <source>
        <dbReference type="EMBL" id="CEP12362.1"/>
    </source>
</evidence>
<organism evidence="1 2">
    <name type="scientific">Parasitella parasitica</name>
    <dbReference type="NCBI Taxonomy" id="35722"/>
    <lineage>
        <taxon>Eukaryota</taxon>
        <taxon>Fungi</taxon>
        <taxon>Fungi incertae sedis</taxon>
        <taxon>Mucoromycota</taxon>
        <taxon>Mucoromycotina</taxon>
        <taxon>Mucoromycetes</taxon>
        <taxon>Mucorales</taxon>
        <taxon>Mucorineae</taxon>
        <taxon>Mucoraceae</taxon>
        <taxon>Parasitella</taxon>
    </lineage>
</organism>
<gene>
    <name evidence="1" type="primary">PARPA_06297.1 scaffold 21376</name>
</gene>
<evidence type="ECO:0000313" key="2">
    <source>
        <dbReference type="Proteomes" id="UP000054107"/>
    </source>
</evidence>
<dbReference type="AlphaFoldDB" id="A0A0B7N4P1"/>
<dbReference type="OrthoDB" id="2287578at2759"/>
<dbReference type="Proteomes" id="UP000054107">
    <property type="component" value="Unassembled WGS sequence"/>
</dbReference>
<keyword evidence="2" id="KW-1185">Reference proteome</keyword>